<evidence type="ECO:0000259" key="4">
    <source>
        <dbReference type="PROSITE" id="PS51077"/>
    </source>
</evidence>
<comment type="caution">
    <text evidence="6">The sequence shown here is derived from an EMBL/GenBank/DDBJ whole genome shotgun (WGS) entry which is preliminary data.</text>
</comment>
<evidence type="ECO:0000313" key="6">
    <source>
        <dbReference type="EMBL" id="GHJ26569.1"/>
    </source>
</evidence>
<evidence type="ECO:0000259" key="5">
    <source>
        <dbReference type="PROSITE" id="PS51078"/>
    </source>
</evidence>
<proteinExistence type="predicted"/>
<keyword evidence="7" id="KW-1185">Reference proteome</keyword>
<dbReference type="SMART" id="SM00346">
    <property type="entry name" value="HTH_ICLR"/>
    <property type="match status" value="1"/>
</dbReference>
<evidence type="ECO:0000256" key="2">
    <source>
        <dbReference type="ARBA" id="ARBA00023125"/>
    </source>
</evidence>
<dbReference type="PANTHER" id="PTHR30136:SF24">
    <property type="entry name" value="HTH-TYPE TRANSCRIPTIONAL REPRESSOR ALLR"/>
    <property type="match status" value="1"/>
</dbReference>
<dbReference type="Proteomes" id="UP001054854">
    <property type="component" value="Unassembled WGS sequence"/>
</dbReference>
<evidence type="ECO:0000256" key="1">
    <source>
        <dbReference type="ARBA" id="ARBA00023015"/>
    </source>
</evidence>
<dbReference type="SUPFAM" id="SSF46785">
    <property type="entry name" value="Winged helix' DNA-binding domain"/>
    <property type="match status" value="1"/>
</dbReference>
<dbReference type="PROSITE" id="PS51078">
    <property type="entry name" value="ICLR_ED"/>
    <property type="match status" value="1"/>
</dbReference>
<dbReference type="InterPro" id="IPR036390">
    <property type="entry name" value="WH_DNA-bd_sf"/>
</dbReference>
<evidence type="ECO:0000313" key="7">
    <source>
        <dbReference type="Proteomes" id="UP001054854"/>
    </source>
</evidence>
<dbReference type="RefSeq" id="WP_236256042.1">
    <property type="nucleotide sequence ID" value="NZ_BNEK01000002.1"/>
</dbReference>
<organism evidence="6 7">
    <name type="scientific">Streptomyces hygroscopicus</name>
    <dbReference type="NCBI Taxonomy" id="1912"/>
    <lineage>
        <taxon>Bacteria</taxon>
        <taxon>Bacillati</taxon>
        <taxon>Actinomycetota</taxon>
        <taxon>Actinomycetes</taxon>
        <taxon>Kitasatosporales</taxon>
        <taxon>Streptomycetaceae</taxon>
        <taxon>Streptomyces</taxon>
        <taxon>Streptomyces violaceusniger group</taxon>
    </lineage>
</organism>
<dbReference type="Pfam" id="PF09339">
    <property type="entry name" value="HTH_IclR"/>
    <property type="match status" value="1"/>
</dbReference>
<protein>
    <submittedName>
        <fullName evidence="6">IclR family transcriptional regulator</fullName>
    </submittedName>
</protein>
<dbReference type="SUPFAM" id="SSF55781">
    <property type="entry name" value="GAF domain-like"/>
    <property type="match status" value="1"/>
</dbReference>
<reference evidence="6" key="1">
    <citation type="submission" date="2024-05" db="EMBL/GenBank/DDBJ databases">
        <title>Whole genome shotgun sequence of Streptomyces hygroscopicus NBRC 113678.</title>
        <authorList>
            <person name="Komaki H."/>
            <person name="Tamura T."/>
        </authorList>
    </citation>
    <scope>NUCLEOTIDE SEQUENCE</scope>
    <source>
        <strain evidence="6">N11-34</strain>
    </source>
</reference>
<dbReference type="PANTHER" id="PTHR30136">
    <property type="entry name" value="HELIX-TURN-HELIX TRANSCRIPTIONAL REGULATOR, ICLR FAMILY"/>
    <property type="match status" value="1"/>
</dbReference>
<feature type="domain" description="HTH iclR-type" evidence="4">
    <location>
        <begin position="4"/>
        <end position="65"/>
    </location>
</feature>
<name>A0ABQ3TTB6_STRHY</name>
<gene>
    <name evidence="6" type="ORF">TPA0910_10020</name>
</gene>
<dbReference type="Gene3D" id="3.30.450.40">
    <property type="match status" value="1"/>
</dbReference>
<sequence length="224" mass="23031">MAKLQGLDRGLRALEIISLSAEGLTLAELASLLEIDRAIAYRIVETLEDHALVTRGPHKRVRLGAGAVALAGRFHPQLVQAAEPVLRELADAVGAAAFLTVAHGDKECVPVLGAEPTRHQGPVRVGYRIGMSHPLAKGANGIAILALGAPDPDDSEEVVRAREAGYSITSGQLQHGATGIASGFEAPGLLGASVGVVAMGPLEKEDIAGQVREAAAKLAALSTA</sequence>
<evidence type="ECO:0000256" key="3">
    <source>
        <dbReference type="ARBA" id="ARBA00023163"/>
    </source>
</evidence>
<dbReference type="InterPro" id="IPR005471">
    <property type="entry name" value="Tscrpt_reg_IclR_N"/>
</dbReference>
<dbReference type="InterPro" id="IPR029016">
    <property type="entry name" value="GAF-like_dom_sf"/>
</dbReference>
<dbReference type="InterPro" id="IPR036388">
    <property type="entry name" value="WH-like_DNA-bd_sf"/>
</dbReference>
<keyword evidence="2" id="KW-0238">DNA-binding</keyword>
<keyword evidence="3" id="KW-0804">Transcription</keyword>
<dbReference type="EMBL" id="BNEK01000002">
    <property type="protein sequence ID" value="GHJ26569.1"/>
    <property type="molecule type" value="Genomic_DNA"/>
</dbReference>
<accession>A0ABQ3TTB6</accession>
<dbReference type="Gene3D" id="1.10.10.10">
    <property type="entry name" value="Winged helix-like DNA-binding domain superfamily/Winged helix DNA-binding domain"/>
    <property type="match status" value="1"/>
</dbReference>
<dbReference type="InterPro" id="IPR014757">
    <property type="entry name" value="Tscrpt_reg_IclR_C"/>
</dbReference>
<feature type="domain" description="IclR-ED" evidence="5">
    <location>
        <begin position="59"/>
        <end position="224"/>
    </location>
</feature>
<dbReference type="InterPro" id="IPR050707">
    <property type="entry name" value="HTH_MetabolicPath_Reg"/>
</dbReference>
<keyword evidence="1" id="KW-0805">Transcription regulation</keyword>
<dbReference type="PROSITE" id="PS51077">
    <property type="entry name" value="HTH_ICLR"/>
    <property type="match status" value="1"/>
</dbReference>